<proteinExistence type="predicted"/>
<feature type="region of interest" description="Disordered" evidence="1">
    <location>
        <begin position="187"/>
        <end position="269"/>
    </location>
</feature>
<dbReference type="RefSeq" id="WP_016341696.1">
    <property type="nucleotide sequence ID" value="NC_021282.1"/>
</dbReference>
<evidence type="ECO:0000313" key="2">
    <source>
        <dbReference type="EMBL" id="AGM27008.1"/>
    </source>
</evidence>
<feature type="compositionally biased region" description="Low complexity" evidence="1">
    <location>
        <begin position="520"/>
        <end position="535"/>
    </location>
</feature>
<feature type="region of interest" description="Disordered" evidence="1">
    <location>
        <begin position="458"/>
        <end position="486"/>
    </location>
</feature>
<feature type="compositionally biased region" description="Basic and acidic residues" evidence="1">
    <location>
        <begin position="613"/>
        <end position="623"/>
    </location>
</feature>
<organism evidence="2 3">
    <name type="scientific">Mycobacteroides abscessus subsp. bolletii 50594</name>
    <dbReference type="NCBI Taxonomy" id="1303024"/>
    <lineage>
        <taxon>Bacteria</taxon>
        <taxon>Bacillati</taxon>
        <taxon>Actinomycetota</taxon>
        <taxon>Actinomycetes</taxon>
        <taxon>Mycobacteriales</taxon>
        <taxon>Mycobacteriaceae</taxon>
        <taxon>Mycobacteroides</taxon>
        <taxon>Mycobacteroides abscessus</taxon>
    </lineage>
</organism>
<dbReference type="EMBL" id="CP004374">
    <property type="protein sequence ID" value="AGM27008.1"/>
    <property type="molecule type" value="Genomic_DNA"/>
</dbReference>
<protein>
    <submittedName>
        <fullName evidence="2">Uncharacterized protein</fullName>
    </submittedName>
</protein>
<name>A0AB33A5K8_9MYCO</name>
<evidence type="ECO:0000313" key="3">
    <source>
        <dbReference type="Proteomes" id="UP000013961"/>
    </source>
</evidence>
<accession>A0AB33A5K8</accession>
<dbReference type="Proteomes" id="UP000013961">
    <property type="component" value="Chromosome"/>
</dbReference>
<dbReference type="KEGG" id="mabb:MASS_0406"/>
<dbReference type="AlphaFoldDB" id="A0AB33A5K8"/>
<feature type="region of interest" description="Disordered" evidence="1">
    <location>
        <begin position="520"/>
        <end position="631"/>
    </location>
</feature>
<reference evidence="2 3" key="1">
    <citation type="journal article" date="2013" name="Genome Announc.">
        <title>Complete Genome Sequence of Mycobacterium massiliense Clinical Strain Asan 50594, Belonging to the Type II Genotype.</title>
        <authorList>
            <person name="Kim B.J."/>
            <person name="Kim B.R."/>
            <person name="Hong S.H."/>
            <person name="Seok S.H."/>
            <person name="Kook Y.H."/>
            <person name="Kim B.J."/>
        </authorList>
    </citation>
    <scope>NUCLEOTIDE SEQUENCE [LARGE SCALE GENOMIC DNA]</scope>
    <source>
        <strain evidence="2 3">50594</strain>
    </source>
</reference>
<feature type="compositionally biased region" description="Polar residues" evidence="1">
    <location>
        <begin position="200"/>
        <end position="209"/>
    </location>
</feature>
<sequence length="837" mass="88486">MGRPRKSDVYKANATPLGDLAKPLREAARTLRASAERGYSTIDNFDWLGDTREAAVGRAERDMTANRVKADHLDELADAHENGSKTMQPMIEGLKSKGRGLEGNTFEVSEDWEARDRYDYDAARRLAKMMDPDGTAGLQAEVDKLQAQRANEAATETGNMQRLADELGVADTTTDTAIGNALAALEQTPAPTPGGKPTAQQATFQQDKPTTPDGATPPVADPKTVDPKVLGLPPGIDPNATPSGALTDPSKLLDKSLPKPTPDPNAGVQKAAIDPKALGSLGSVAGIVEANRKPEAKPADQPAPQSKGFLDGWVDAAKQKAEGIVEHVGDLVGLHGADKAKDAWVDVGIGVAKDALDEATGNPGHVPSALDQTIDAYNKAEYAKAHGGSAASLAGAGLFDMQAKSAEATAAIATGGTGRLLERGIVEGAIGAESRAALHEGIPTLDNTLHNTVKGFLNDALHPETPAPPHVETPSVPHVETPAVPHAEPSAVPRAEIPTAPHVEAPAAPHVETPAVPHAEAPAVPHHETPAAPHAEPAPRSETPAVPRAETPATPHTPQPVEHTPSGAGHAGTNSAPIEHNPTSPPAITESHPRGDGAVSNNPSIGDHSPVGGDHHPNGHMGDDGGAPLRSADDILHEARDAHRAERDQMDWDRGEQNLQDLATHHGVSVDELPRTPQYDIHHPTYTDKLGPEHSAEIDRQTGLWEHGFNTQSVQQVLDHMDTPRPPTTELRDELRQGLSDYGYEDLRKAGYGPEQAEQLAKTYANEQFPRDSGLIPQPATHNPDGAIGGYPNALTYGDWQVNNALGTLTKQEKDAFRAWLQTQDPNAIVNINLGRK</sequence>
<gene>
    <name evidence="2" type="ORF">MASS_0406</name>
</gene>
<evidence type="ECO:0000256" key="1">
    <source>
        <dbReference type="SAM" id="MobiDB-lite"/>
    </source>
</evidence>